<dbReference type="SUPFAM" id="SSF50800">
    <property type="entry name" value="PK beta-barrel domain-like"/>
    <property type="match status" value="1"/>
</dbReference>
<protein>
    <recommendedName>
        <fullName evidence="4">MOSC domain-containing protein</fullName>
    </recommendedName>
</protein>
<comment type="caution">
    <text evidence="2">The sequence shown here is derived from an EMBL/GenBank/DDBJ whole genome shotgun (WGS) entry which is preliminary data.</text>
</comment>
<dbReference type="AlphaFoldDB" id="A0A839Q691"/>
<organism evidence="2 3">
    <name type="scientific">Terracoccus luteus</name>
    <dbReference type="NCBI Taxonomy" id="53356"/>
    <lineage>
        <taxon>Bacteria</taxon>
        <taxon>Bacillati</taxon>
        <taxon>Actinomycetota</taxon>
        <taxon>Actinomycetes</taxon>
        <taxon>Micrococcales</taxon>
        <taxon>Intrasporangiaceae</taxon>
        <taxon>Terracoccus</taxon>
    </lineage>
</organism>
<gene>
    <name evidence="2" type="ORF">FHW14_003350</name>
</gene>
<feature type="region of interest" description="Disordered" evidence="1">
    <location>
        <begin position="112"/>
        <end position="139"/>
    </location>
</feature>
<reference evidence="2 3" key="1">
    <citation type="submission" date="2020-08" db="EMBL/GenBank/DDBJ databases">
        <title>Genomic Encyclopedia of Type Strains, Phase IV (KMG-V): Genome sequencing to study the core and pangenomes of soil and plant-associated prokaryotes.</title>
        <authorList>
            <person name="Whitman W."/>
        </authorList>
    </citation>
    <scope>NUCLEOTIDE SEQUENCE [LARGE SCALE GENOMIC DNA]</scope>
    <source>
        <strain evidence="2 3">B3ACCR2</strain>
    </source>
</reference>
<evidence type="ECO:0000313" key="3">
    <source>
        <dbReference type="Proteomes" id="UP000590811"/>
    </source>
</evidence>
<evidence type="ECO:0000313" key="2">
    <source>
        <dbReference type="EMBL" id="MBB2988161.1"/>
    </source>
</evidence>
<dbReference type="Proteomes" id="UP000590811">
    <property type="component" value="Unassembled WGS sequence"/>
</dbReference>
<evidence type="ECO:0000256" key="1">
    <source>
        <dbReference type="SAM" id="MobiDB-lite"/>
    </source>
</evidence>
<sequence length="139" mass="14483">MIATVSSLFIYPDSDAPGQQLDRVEMTETGPEGNRSKKHAVHLVTAGQYVREHPKANVVLDMDDSMLDKLVGRVVRMGEATLSVTRKPAQCAGVYAEVVSPGPVAVDDVLLVGDDESGDGAGEAATGRPPTGEPADGPA</sequence>
<dbReference type="RefSeq" id="WP_184511171.1">
    <property type="nucleotide sequence ID" value="NZ_JACHVT010000008.1"/>
</dbReference>
<proteinExistence type="predicted"/>
<name>A0A839Q691_9MICO</name>
<evidence type="ECO:0008006" key="4">
    <source>
        <dbReference type="Google" id="ProtNLM"/>
    </source>
</evidence>
<accession>A0A839Q691</accession>
<dbReference type="InterPro" id="IPR011037">
    <property type="entry name" value="Pyrv_Knase-like_insert_dom_sf"/>
</dbReference>
<dbReference type="EMBL" id="JACHVT010000008">
    <property type="protein sequence ID" value="MBB2988161.1"/>
    <property type="molecule type" value="Genomic_DNA"/>
</dbReference>